<dbReference type="Proteomes" id="UP000078046">
    <property type="component" value="Unassembled WGS sequence"/>
</dbReference>
<gene>
    <name evidence="15" type="ORF">A3Q56_07560</name>
</gene>
<organism evidence="15 16">
    <name type="scientific">Intoshia linei</name>
    <dbReference type="NCBI Taxonomy" id="1819745"/>
    <lineage>
        <taxon>Eukaryota</taxon>
        <taxon>Metazoa</taxon>
        <taxon>Spiralia</taxon>
        <taxon>Lophotrochozoa</taxon>
        <taxon>Mesozoa</taxon>
        <taxon>Orthonectida</taxon>
        <taxon>Rhopaluridae</taxon>
        <taxon>Intoshia</taxon>
    </lineage>
</organism>
<feature type="transmembrane region" description="Helical" evidence="14">
    <location>
        <begin position="245"/>
        <end position="263"/>
    </location>
</feature>
<accession>A0A177ARV1</accession>
<evidence type="ECO:0000256" key="13">
    <source>
        <dbReference type="ARBA" id="ARBA00047690"/>
    </source>
</evidence>
<dbReference type="Pfam" id="PF01040">
    <property type="entry name" value="UbiA"/>
    <property type="match status" value="1"/>
</dbReference>
<protein>
    <recommendedName>
        <fullName evidence="4">Protoheme IX farnesyltransferase, mitochondrial</fullName>
        <ecNumber evidence="3">2.5.1.141</ecNumber>
    </recommendedName>
    <alternativeName>
        <fullName evidence="12">Heme O synthase</fullName>
    </alternativeName>
</protein>
<dbReference type="PANTHER" id="PTHR43448:SF2">
    <property type="entry name" value="PROTOHEME IX FARNESYLTRANSFERASE, MITOCHONDRIAL"/>
    <property type="match status" value="1"/>
</dbReference>
<keyword evidence="10" id="KW-0350">Heme biosynthesis</keyword>
<dbReference type="AlphaFoldDB" id="A0A177ARV1"/>
<keyword evidence="9" id="KW-0496">Mitochondrion</keyword>
<keyword evidence="8 14" id="KW-1133">Transmembrane helix</keyword>
<sequence length="286" mass="31449">LVCMTTMVGFEMAPVPFDFYTFSTCVTGTALASASAAAFNQYIEIQSDSNMKRTSNRPLVQKLLTPLHACIFASGTGLAGIALLYTTVNTLTAGLALTNILLYVCCYTPMKKVSMYNTWVGAIVGAIPPLMGWTAATGGISDLGFLVLTGILFSWQLPHFNALSWSNKMDYSKAGYKMMASVDPLLCRRVALRHTIITSLFTILAPMINLTNVFFPLIMSPVNLYFVLCGYQFYKNGDSKSAKKLFRASLIHLPLCLVALILTKQKIDKSYPNVLKNILEPFTIRS</sequence>
<feature type="transmembrane region" description="Helical" evidence="14">
    <location>
        <begin position="143"/>
        <end position="165"/>
    </location>
</feature>
<evidence type="ECO:0000256" key="10">
    <source>
        <dbReference type="ARBA" id="ARBA00023133"/>
    </source>
</evidence>
<evidence type="ECO:0000256" key="9">
    <source>
        <dbReference type="ARBA" id="ARBA00023128"/>
    </source>
</evidence>
<comment type="subcellular location">
    <subcellularLocation>
        <location evidence="1">Mitochondrion membrane</location>
        <topology evidence="1">Multi-pass membrane protein</topology>
    </subcellularLocation>
</comment>
<dbReference type="GO" id="GO:0031966">
    <property type="term" value="C:mitochondrial membrane"/>
    <property type="evidence" value="ECO:0007669"/>
    <property type="project" value="UniProtKB-SubCell"/>
</dbReference>
<keyword evidence="7" id="KW-0809">Transit peptide</keyword>
<keyword evidence="16" id="KW-1185">Reference proteome</keyword>
<evidence type="ECO:0000256" key="2">
    <source>
        <dbReference type="ARBA" id="ARBA00005985"/>
    </source>
</evidence>
<name>A0A177ARV1_9BILA</name>
<feature type="transmembrane region" description="Helical" evidence="14">
    <location>
        <begin position="91"/>
        <end position="109"/>
    </location>
</feature>
<dbReference type="Gene3D" id="1.10.357.140">
    <property type="entry name" value="UbiA prenyltransferase"/>
    <property type="match status" value="1"/>
</dbReference>
<feature type="transmembrane region" description="Helical" evidence="14">
    <location>
        <begin position="20"/>
        <end position="43"/>
    </location>
</feature>
<keyword evidence="5" id="KW-0808">Transferase</keyword>
<dbReference type="InterPro" id="IPR006369">
    <property type="entry name" value="Protohaem_IX_farnesylTrfase"/>
</dbReference>
<keyword evidence="11 14" id="KW-0472">Membrane</keyword>
<proteinExistence type="inferred from homology"/>
<evidence type="ECO:0000256" key="6">
    <source>
        <dbReference type="ARBA" id="ARBA00022692"/>
    </source>
</evidence>
<keyword evidence="6 14" id="KW-0812">Transmembrane</keyword>
<evidence type="ECO:0000256" key="11">
    <source>
        <dbReference type="ARBA" id="ARBA00023136"/>
    </source>
</evidence>
<dbReference type="OrthoDB" id="5211at2759"/>
<feature type="transmembrane region" description="Helical" evidence="14">
    <location>
        <begin position="63"/>
        <end position="85"/>
    </location>
</feature>
<comment type="catalytic activity">
    <reaction evidence="13">
        <text>heme b + (2E,6E)-farnesyl diphosphate + H2O = Fe(II)-heme o + diphosphate</text>
        <dbReference type="Rhea" id="RHEA:28070"/>
        <dbReference type="ChEBI" id="CHEBI:15377"/>
        <dbReference type="ChEBI" id="CHEBI:33019"/>
        <dbReference type="ChEBI" id="CHEBI:60344"/>
        <dbReference type="ChEBI" id="CHEBI:60530"/>
        <dbReference type="ChEBI" id="CHEBI:175763"/>
        <dbReference type="EC" id="2.5.1.141"/>
    </reaction>
</comment>
<dbReference type="NCBIfam" id="TIGR01473">
    <property type="entry name" value="cyoE_ctaB"/>
    <property type="match status" value="1"/>
</dbReference>
<feature type="transmembrane region" description="Helical" evidence="14">
    <location>
        <begin position="186"/>
        <end position="208"/>
    </location>
</feature>
<feature type="non-terminal residue" evidence="15">
    <location>
        <position position="1"/>
    </location>
</feature>
<evidence type="ECO:0000256" key="12">
    <source>
        <dbReference type="ARBA" id="ARBA00030253"/>
    </source>
</evidence>
<evidence type="ECO:0000256" key="14">
    <source>
        <dbReference type="SAM" id="Phobius"/>
    </source>
</evidence>
<dbReference type="GO" id="GO:0008495">
    <property type="term" value="F:protoheme IX farnesyltransferase activity"/>
    <property type="evidence" value="ECO:0007669"/>
    <property type="project" value="UniProtKB-EC"/>
</dbReference>
<evidence type="ECO:0000256" key="5">
    <source>
        <dbReference type="ARBA" id="ARBA00022679"/>
    </source>
</evidence>
<dbReference type="InterPro" id="IPR000537">
    <property type="entry name" value="UbiA_prenyltransferase"/>
</dbReference>
<comment type="similarity">
    <text evidence="2">Belongs to the UbiA prenyltransferase family.</text>
</comment>
<reference evidence="15 16" key="1">
    <citation type="submission" date="2016-04" db="EMBL/GenBank/DDBJ databases">
        <title>The genome of Intoshia linei affirms orthonectids as highly simplified spiralians.</title>
        <authorList>
            <person name="Mikhailov K.V."/>
            <person name="Slusarev G.S."/>
            <person name="Nikitin M.A."/>
            <person name="Logacheva M.D."/>
            <person name="Penin A."/>
            <person name="Aleoshin V."/>
            <person name="Panchin Y.V."/>
        </authorList>
    </citation>
    <scope>NUCLEOTIDE SEQUENCE [LARGE SCALE GENOMIC DNA]</scope>
    <source>
        <strain evidence="15">Intl2013</strain>
        <tissue evidence="15">Whole animal</tissue>
    </source>
</reference>
<evidence type="ECO:0000256" key="3">
    <source>
        <dbReference type="ARBA" id="ARBA00012292"/>
    </source>
</evidence>
<evidence type="ECO:0000256" key="7">
    <source>
        <dbReference type="ARBA" id="ARBA00022946"/>
    </source>
</evidence>
<comment type="caution">
    <text evidence="15">The sequence shown here is derived from an EMBL/GenBank/DDBJ whole genome shotgun (WGS) entry which is preliminary data.</text>
</comment>
<evidence type="ECO:0000256" key="8">
    <source>
        <dbReference type="ARBA" id="ARBA00022989"/>
    </source>
</evidence>
<dbReference type="FunFam" id="1.10.357.140:FF:000004">
    <property type="entry name" value="Protoheme IX farnesyltransferase, mitochondrial"/>
    <property type="match status" value="1"/>
</dbReference>
<feature type="transmembrane region" description="Helical" evidence="14">
    <location>
        <begin position="116"/>
        <end position="137"/>
    </location>
</feature>
<dbReference type="GO" id="GO:0006784">
    <property type="term" value="P:heme A biosynthetic process"/>
    <property type="evidence" value="ECO:0007669"/>
    <property type="project" value="TreeGrafter"/>
</dbReference>
<dbReference type="EC" id="2.5.1.141" evidence="3"/>
<dbReference type="CDD" id="cd13957">
    <property type="entry name" value="PT_UbiA_Cox10"/>
    <property type="match status" value="1"/>
</dbReference>
<dbReference type="PANTHER" id="PTHR43448">
    <property type="entry name" value="PROTOHEME IX FARNESYLTRANSFERASE, MITOCHONDRIAL"/>
    <property type="match status" value="1"/>
</dbReference>
<evidence type="ECO:0000256" key="4">
    <source>
        <dbReference type="ARBA" id="ARBA00016335"/>
    </source>
</evidence>
<dbReference type="EMBL" id="LWCA01001651">
    <property type="protein sequence ID" value="OAF64729.1"/>
    <property type="molecule type" value="Genomic_DNA"/>
</dbReference>
<dbReference type="InterPro" id="IPR044878">
    <property type="entry name" value="UbiA_sf"/>
</dbReference>
<evidence type="ECO:0000256" key="1">
    <source>
        <dbReference type="ARBA" id="ARBA00004225"/>
    </source>
</evidence>
<evidence type="ECO:0000313" key="16">
    <source>
        <dbReference type="Proteomes" id="UP000078046"/>
    </source>
</evidence>
<evidence type="ECO:0000313" key="15">
    <source>
        <dbReference type="EMBL" id="OAF64729.1"/>
    </source>
</evidence>